<dbReference type="OrthoDB" id="9763949at2"/>
<dbReference type="Proteomes" id="UP000308891">
    <property type="component" value="Unassembled WGS sequence"/>
</dbReference>
<dbReference type="Gene3D" id="3.30.420.40">
    <property type="match status" value="2"/>
</dbReference>
<evidence type="ECO:0000313" key="3">
    <source>
        <dbReference type="Proteomes" id="UP000308891"/>
    </source>
</evidence>
<keyword evidence="1 2" id="KW-0418">Kinase</keyword>
<keyword evidence="1" id="KW-0067">ATP-binding</keyword>
<keyword evidence="1" id="KW-0119">Carbohydrate metabolism</keyword>
<dbReference type="InterPro" id="IPR043129">
    <property type="entry name" value="ATPase_NBD"/>
</dbReference>
<comment type="caution">
    <text evidence="2">The sequence shown here is derived from an EMBL/GenBank/DDBJ whole genome shotgun (WGS) entry which is preliminary data.</text>
</comment>
<dbReference type="GO" id="GO:0016773">
    <property type="term" value="F:phosphotransferase activity, alcohol group as acceptor"/>
    <property type="evidence" value="ECO:0007669"/>
    <property type="project" value="UniProtKB-UniRule"/>
</dbReference>
<comment type="catalytic activity">
    <reaction evidence="1">
        <text>1,6-anhydro-N-acetyl-beta-muramate + ATP + H2O = N-acetyl-D-muramate 6-phosphate + ADP + H(+)</text>
        <dbReference type="Rhea" id="RHEA:24952"/>
        <dbReference type="ChEBI" id="CHEBI:15377"/>
        <dbReference type="ChEBI" id="CHEBI:15378"/>
        <dbReference type="ChEBI" id="CHEBI:30616"/>
        <dbReference type="ChEBI" id="CHEBI:58690"/>
        <dbReference type="ChEBI" id="CHEBI:58722"/>
        <dbReference type="ChEBI" id="CHEBI:456216"/>
        <dbReference type="EC" id="2.7.1.170"/>
    </reaction>
</comment>
<dbReference type="NCBIfam" id="NF007139">
    <property type="entry name" value="PRK09585.1-3"/>
    <property type="match status" value="1"/>
</dbReference>
<reference evidence="2 3" key="1">
    <citation type="submission" date="2019-04" db="EMBL/GenBank/DDBJ databases">
        <title>Crenobacter sp. nov.</title>
        <authorList>
            <person name="Shi S."/>
        </authorList>
    </citation>
    <scope>NUCLEOTIDE SEQUENCE [LARGE SCALE GENOMIC DNA]</scope>
    <source>
        <strain evidence="2 3">GY 70310</strain>
    </source>
</reference>
<dbReference type="UniPathway" id="UPA00544"/>
<gene>
    <name evidence="1" type="primary">anmK</name>
    <name evidence="2" type="ORF">E5K04_00960</name>
</gene>
<dbReference type="HAMAP" id="MF_01270">
    <property type="entry name" value="AnhMurNAc_kinase"/>
    <property type="match status" value="1"/>
</dbReference>
<dbReference type="UniPathway" id="UPA00343"/>
<feature type="binding site" evidence="1">
    <location>
        <begin position="11"/>
        <end position="18"/>
    </location>
    <ligand>
        <name>ATP</name>
        <dbReference type="ChEBI" id="CHEBI:30616"/>
    </ligand>
</feature>
<accession>A0A4T0V6F6</accession>
<dbReference type="SUPFAM" id="SSF53067">
    <property type="entry name" value="Actin-like ATPase domain"/>
    <property type="match status" value="1"/>
</dbReference>
<comment type="similarity">
    <text evidence="1">Belongs to the anhydro-N-acetylmuramic acid kinase family.</text>
</comment>
<keyword evidence="1 2" id="KW-0808">Transferase</keyword>
<dbReference type="Pfam" id="PF03702">
    <property type="entry name" value="AnmK"/>
    <property type="match status" value="1"/>
</dbReference>
<dbReference type="GO" id="GO:0009254">
    <property type="term" value="P:peptidoglycan turnover"/>
    <property type="evidence" value="ECO:0007669"/>
    <property type="project" value="UniProtKB-UniRule"/>
</dbReference>
<dbReference type="GO" id="GO:0097175">
    <property type="term" value="P:1,6-anhydro-N-acetyl-beta-muramic acid catabolic process"/>
    <property type="evidence" value="ECO:0007669"/>
    <property type="project" value="UniProtKB-UniRule"/>
</dbReference>
<dbReference type="EMBL" id="STGJ01000001">
    <property type="protein sequence ID" value="TIC87017.1"/>
    <property type="molecule type" value="Genomic_DNA"/>
</dbReference>
<dbReference type="InterPro" id="IPR005338">
    <property type="entry name" value="Anhydro_N_Ac-Mur_kinase"/>
</dbReference>
<keyword evidence="1" id="KW-0547">Nucleotide-binding</keyword>
<comment type="pathway">
    <text evidence="1">Cell wall biogenesis; peptidoglycan recycling.</text>
</comment>
<dbReference type="EC" id="2.7.1.170" evidence="1"/>
<sequence length="366" mass="37923">MAERYIGLMSGTSLDGVDAVLVRFDEAGTLAVEADAFVPFSAELRDAVLALQPVGADELARAALLANTLSRHYAAAVAAVLAKAGVASGDVTAVGCHGQTVRHAPQDGYTLQIVNGALLAEHCGIDVGCDFRSRDIAAGGQGAPLVPAFHHECFAHPGAARAIVNIGGIANLTRLTPGETVTGFDSGPGNMLMDAWCRRHTGQPYDADGAWAASGRVDAALYARFAAEPYFAAPLPKSTGRDLFDLAWLDAHLAHHPHVAPADVQATLLELTAASIADAVRQHAPATRELYLCGGGALNGALVRRLAARLPEATVGDTAALGLPVHQVEAAAFAWLARRLVHRLSGNLPAVTGAAGNRVLGALYPR</sequence>
<proteinExistence type="inferred from homology"/>
<protein>
    <recommendedName>
        <fullName evidence="1">Anhydro-N-acetylmuramic acid kinase</fullName>
        <ecNumber evidence="1">2.7.1.170</ecNumber>
    </recommendedName>
    <alternativeName>
        <fullName evidence="1">AnhMurNAc kinase</fullName>
    </alternativeName>
</protein>
<keyword evidence="3" id="KW-1185">Reference proteome</keyword>
<dbReference type="GO" id="GO:0016301">
    <property type="term" value="F:kinase activity"/>
    <property type="evidence" value="ECO:0007669"/>
    <property type="project" value="UniProtKB-KW"/>
</dbReference>
<dbReference type="RefSeq" id="WP_136551028.1">
    <property type="nucleotide sequence ID" value="NZ_STGJ01000001.1"/>
</dbReference>
<comment type="pathway">
    <text evidence="1">Amino-sugar metabolism; 1,6-anhydro-N-acetylmuramate degradation.</text>
</comment>
<name>A0A4T0V6F6_9NEIS</name>
<comment type="function">
    <text evidence="1">Catalyzes the specific phosphorylation of 1,6-anhydro-N-acetylmuramic acid (anhMurNAc) with the simultaneous cleavage of the 1,6-anhydro ring, generating MurNAc-6-P. Is required for the utilization of anhMurNAc either imported from the medium or derived from its own cell wall murein, and thus plays a role in cell wall recycling.</text>
</comment>
<dbReference type="CDD" id="cd24050">
    <property type="entry name" value="ASKHA_NBD_ANMK"/>
    <property type="match status" value="1"/>
</dbReference>
<evidence type="ECO:0000313" key="2">
    <source>
        <dbReference type="EMBL" id="TIC87017.1"/>
    </source>
</evidence>
<dbReference type="PANTHER" id="PTHR30605">
    <property type="entry name" value="ANHYDRO-N-ACETYLMURAMIC ACID KINASE"/>
    <property type="match status" value="1"/>
</dbReference>
<dbReference type="GO" id="GO:0006040">
    <property type="term" value="P:amino sugar metabolic process"/>
    <property type="evidence" value="ECO:0007669"/>
    <property type="project" value="InterPro"/>
</dbReference>
<dbReference type="PANTHER" id="PTHR30605:SF0">
    <property type="entry name" value="ANHYDRO-N-ACETYLMURAMIC ACID KINASE"/>
    <property type="match status" value="1"/>
</dbReference>
<dbReference type="GO" id="GO:0005524">
    <property type="term" value="F:ATP binding"/>
    <property type="evidence" value="ECO:0007669"/>
    <property type="project" value="UniProtKB-UniRule"/>
</dbReference>
<evidence type="ECO:0000256" key="1">
    <source>
        <dbReference type="HAMAP-Rule" id="MF_01270"/>
    </source>
</evidence>
<organism evidence="2 3">
    <name type="scientific">Crenobacter intestini</name>
    <dbReference type="NCBI Taxonomy" id="2563443"/>
    <lineage>
        <taxon>Bacteria</taxon>
        <taxon>Pseudomonadati</taxon>
        <taxon>Pseudomonadota</taxon>
        <taxon>Betaproteobacteria</taxon>
        <taxon>Neisseriales</taxon>
        <taxon>Neisseriaceae</taxon>
        <taxon>Crenobacter</taxon>
    </lineage>
</organism>
<dbReference type="AlphaFoldDB" id="A0A4T0V6F6"/>